<evidence type="ECO:0000313" key="2">
    <source>
        <dbReference type="EMBL" id="KAJ8957589.1"/>
    </source>
</evidence>
<feature type="compositionally biased region" description="Basic residues" evidence="1">
    <location>
        <begin position="159"/>
        <end position="171"/>
    </location>
</feature>
<evidence type="ECO:0000313" key="3">
    <source>
        <dbReference type="Proteomes" id="UP001162162"/>
    </source>
</evidence>
<dbReference type="InterPro" id="IPR052709">
    <property type="entry name" value="Transposase-MT_Hybrid"/>
</dbReference>
<reference evidence="2" key="1">
    <citation type="journal article" date="2023" name="Insect Mol. Biol.">
        <title>Genome sequencing provides insights into the evolution of gene families encoding plant cell wall-degrading enzymes in longhorned beetles.</title>
        <authorList>
            <person name="Shin N.R."/>
            <person name="Okamura Y."/>
            <person name="Kirsch R."/>
            <person name="Pauchet Y."/>
        </authorList>
    </citation>
    <scope>NUCLEOTIDE SEQUENCE</scope>
    <source>
        <strain evidence="2">AMC_N1</strain>
    </source>
</reference>
<comment type="caution">
    <text evidence="2">The sequence shown here is derived from an EMBL/GenBank/DDBJ whole genome shotgun (WGS) entry which is preliminary data.</text>
</comment>
<feature type="compositionally biased region" description="Basic and acidic residues" evidence="1">
    <location>
        <begin position="148"/>
        <end position="158"/>
    </location>
</feature>
<dbReference type="PANTHER" id="PTHR46060">
    <property type="entry name" value="MARINER MOS1 TRANSPOSASE-LIKE PROTEIN"/>
    <property type="match status" value="1"/>
</dbReference>
<dbReference type="Gene3D" id="3.30.420.10">
    <property type="entry name" value="Ribonuclease H-like superfamily/Ribonuclease H"/>
    <property type="match status" value="1"/>
</dbReference>
<evidence type="ECO:0008006" key="4">
    <source>
        <dbReference type="Google" id="ProtNLM"/>
    </source>
</evidence>
<dbReference type="GO" id="GO:0003676">
    <property type="term" value="F:nucleic acid binding"/>
    <property type="evidence" value="ECO:0007669"/>
    <property type="project" value="InterPro"/>
</dbReference>
<organism evidence="2 3">
    <name type="scientific">Aromia moschata</name>
    <dbReference type="NCBI Taxonomy" id="1265417"/>
    <lineage>
        <taxon>Eukaryota</taxon>
        <taxon>Metazoa</taxon>
        <taxon>Ecdysozoa</taxon>
        <taxon>Arthropoda</taxon>
        <taxon>Hexapoda</taxon>
        <taxon>Insecta</taxon>
        <taxon>Pterygota</taxon>
        <taxon>Neoptera</taxon>
        <taxon>Endopterygota</taxon>
        <taxon>Coleoptera</taxon>
        <taxon>Polyphaga</taxon>
        <taxon>Cucujiformia</taxon>
        <taxon>Chrysomeloidea</taxon>
        <taxon>Cerambycidae</taxon>
        <taxon>Cerambycinae</taxon>
        <taxon>Callichromatini</taxon>
        <taxon>Aromia</taxon>
    </lineage>
</organism>
<evidence type="ECO:0000256" key="1">
    <source>
        <dbReference type="SAM" id="MobiDB-lite"/>
    </source>
</evidence>
<proteinExistence type="predicted"/>
<gene>
    <name evidence="2" type="ORF">NQ318_020630</name>
</gene>
<accession>A0AAV8Z183</accession>
<dbReference type="PANTHER" id="PTHR46060:SF1">
    <property type="entry name" value="MARINER MOS1 TRANSPOSASE-LIKE PROTEIN"/>
    <property type="match status" value="1"/>
</dbReference>
<dbReference type="AlphaFoldDB" id="A0AAV8Z183"/>
<keyword evidence="3" id="KW-1185">Reference proteome</keyword>
<protein>
    <recommendedName>
        <fullName evidence="4">Mos1 transposase HTH domain-containing protein</fullName>
    </recommendedName>
</protein>
<name>A0AAV8Z183_9CUCU</name>
<dbReference type="InterPro" id="IPR036397">
    <property type="entry name" value="RNaseH_sf"/>
</dbReference>
<sequence length="171" mass="20088">MLNKAFGDSCMSKTQAYEWYKEFNAGREIVEYLSRSNRPSSSTIADNIDKNKILLLEIRHMSVRDLAQERDISTMSSYRILSDILGMKRVAERLLPKELNVLQKEHRKQVALDMVSRADSEPNFMNRIITGGETWVYEYDMQTSRQSSEWRYDDEPKPKKPRQSRSKVKVM</sequence>
<feature type="region of interest" description="Disordered" evidence="1">
    <location>
        <begin position="144"/>
        <end position="171"/>
    </location>
</feature>
<dbReference type="Proteomes" id="UP001162162">
    <property type="component" value="Unassembled WGS sequence"/>
</dbReference>
<dbReference type="EMBL" id="JAPWTK010000022">
    <property type="protein sequence ID" value="KAJ8957589.1"/>
    <property type="molecule type" value="Genomic_DNA"/>
</dbReference>